<evidence type="ECO:0000256" key="1">
    <source>
        <dbReference type="ARBA" id="ARBA00004127"/>
    </source>
</evidence>
<dbReference type="Proteomes" id="UP001208938">
    <property type="component" value="Unassembled WGS sequence"/>
</dbReference>
<comment type="caution">
    <text evidence="6">The sequence shown here is derived from an EMBL/GenBank/DDBJ whole genome shotgun (WGS) entry which is preliminary data.</text>
</comment>
<dbReference type="Pfam" id="PF04191">
    <property type="entry name" value="PEMT"/>
    <property type="match status" value="1"/>
</dbReference>
<keyword evidence="7" id="KW-1185">Reference proteome</keyword>
<keyword evidence="4 5" id="KW-0472">Membrane</keyword>
<comment type="subcellular location">
    <subcellularLocation>
        <location evidence="1">Endomembrane system</location>
        <topology evidence="1">Multi-pass membrane protein</topology>
    </subcellularLocation>
</comment>
<dbReference type="PANTHER" id="PTHR12714:SF24">
    <property type="entry name" value="SLR1182 PROTEIN"/>
    <property type="match status" value="1"/>
</dbReference>
<dbReference type="PANTHER" id="PTHR12714">
    <property type="entry name" value="PROTEIN-S ISOPRENYLCYSTEINE O-METHYLTRANSFERASE"/>
    <property type="match status" value="1"/>
</dbReference>
<evidence type="ECO:0000256" key="2">
    <source>
        <dbReference type="ARBA" id="ARBA00022692"/>
    </source>
</evidence>
<keyword evidence="3 5" id="KW-1133">Transmembrane helix</keyword>
<reference evidence="6 7" key="1">
    <citation type="submission" date="2022-10" db="EMBL/GenBank/DDBJ databases">
        <title>Pararhodobacter sp. nov., isolated from marine algae.</title>
        <authorList>
            <person name="Choi B.J."/>
            <person name="Kim J.M."/>
            <person name="Lee J.K."/>
            <person name="Choi D.G."/>
            <person name="Jeon C.O."/>
        </authorList>
    </citation>
    <scope>NUCLEOTIDE SEQUENCE [LARGE SCALE GENOMIC DNA]</scope>
    <source>
        <strain evidence="6 7">ZQ420</strain>
    </source>
</reference>
<gene>
    <name evidence="6" type="ORF">OKW52_18590</name>
</gene>
<sequence length="204" mass="22438">MTQATVKPVNQKIRVWIARGVALACIPFIVFMQSAWSDTLLQPVFEVVGALVVVAAVLGRFWSILYIGGRKNNQVVQDGPYSMCRHPLYLSTTIGAIGLGLMLGSFVLAALLGGVAFVILSMTAAREEAFLRAEFAPDYDRYAQRVPRIWPKPSLFRTPDDVTFNALVLRRNLADALGFLALIPLAELMETLRENGILGSFILP</sequence>
<feature type="transmembrane region" description="Helical" evidence="5">
    <location>
        <begin position="48"/>
        <end position="67"/>
    </location>
</feature>
<evidence type="ECO:0000256" key="5">
    <source>
        <dbReference type="SAM" id="Phobius"/>
    </source>
</evidence>
<dbReference type="EMBL" id="JAPDFL010000001">
    <property type="protein sequence ID" value="MCW1934209.1"/>
    <property type="molecule type" value="Genomic_DNA"/>
</dbReference>
<evidence type="ECO:0000313" key="7">
    <source>
        <dbReference type="Proteomes" id="UP001208938"/>
    </source>
</evidence>
<dbReference type="InterPro" id="IPR007318">
    <property type="entry name" value="Phopholipid_MeTrfase"/>
</dbReference>
<evidence type="ECO:0000256" key="4">
    <source>
        <dbReference type="ARBA" id="ARBA00023136"/>
    </source>
</evidence>
<proteinExistence type="predicted"/>
<dbReference type="RefSeq" id="WP_264507025.1">
    <property type="nucleotide sequence ID" value="NZ_JAPDFL010000001.1"/>
</dbReference>
<feature type="transmembrane region" description="Helical" evidence="5">
    <location>
        <begin position="88"/>
        <end position="120"/>
    </location>
</feature>
<evidence type="ECO:0000256" key="3">
    <source>
        <dbReference type="ARBA" id="ARBA00022989"/>
    </source>
</evidence>
<feature type="transmembrane region" description="Helical" evidence="5">
    <location>
        <begin position="16"/>
        <end position="36"/>
    </location>
</feature>
<evidence type="ECO:0000313" key="6">
    <source>
        <dbReference type="EMBL" id="MCW1934209.1"/>
    </source>
</evidence>
<accession>A0ABT3H352</accession>
<protein>
    <submittedName>
        <fullName evidence="6">Isoprenylcysteine carboxylmethyltransferase family protein</fullName>
    </submittedName>
</protein>
<name>A0ABT3H352_9RHOB</name>
<keyword evidence="2 5" id="KW-0812">Transmembrane</keyword>
<organism evidence="6 7">
    <name type="scientific">Pararhodobacter zhoushanensis</name>
    <dbReference type="NCBI Taxonomy" id="2479545"/>
    <lineage>
        <taxon>Bacteria</taxon>
        <taxon>Pseudomonadati</taxon>
        <taxon>Pseudomonadota</taxon>
        <taxon>Alphaproteobacteria</taxon>
        <taxon>Rhodobacterales</taxon>
        <taxon>Paracoccaceae</taxon>
        <taxon>Pararhodobacter</taxon>
    </lineage>
</organism>
<dbReference type="Gene3D" id="1.20.120.1630">
    <property type="match status" value="1"/>
</dbReference>